<dbReference type="InterPro" id="IPR015797">
    <property type="entry name" value="NUDIX_hydrolase-like_dom_sf"/>
</dbReference>
<evidence type="ECO:0000259" key="1">
    <source>
        <dbReference type="PROSITE" id="PS51462"/>
    </source>
</evidence>
<evidence type="ECO:0000313" key="3">
    <source>
        <dbReference type="Proteomes" id="UP000074119"/>
    </source>
</evidence>
<feature type="domain" description="Nudix hydrolase" evidence="1">
    <location>
        <begin position="16"/>
        <end position="148"/>
    </location>
</feature>
<evidence type="ECO:0000313" key="2">
    <source>
        <dbReference type="EMBL" id="AMO67279.1"/>
    </source>
</evidence>
<dbReference type="InterPro" id="IPR036390">
    <property type="entry name" value="WH_DNA-bd_sf"/>
</dbReference>
<dbReference type="Proteomes" id="UP000074119">
    <property type="component" value="Chromosome"/>
</dbReference>
<dbReference type="PANTHER" id="PTHR43736:SF4">
    <property type="entry name" value="SLR1690 PROTEIN"/>
    <property type="match status" value="1"/>
</dbReference>
<gene>
    <name evidence="2" type="ORF">AZF00_02730</name>
</gene>
<dbReference type="SUPFAM" id="SSF46785">
    <property type="entry name" value="Winged helix' DNA-binding domain"/>
    <property type="match status" value="1"/>
</dbReference>
<dbReference type="InterPro" id="IPR054105">
    <property type="entry name" value="WHD_NrtR"/>
</dbReference>
<dbReference type="InterPro" id="IPR000086">
    <property type="entry name" value="NUDIX_hydrolase_dom"/>
</dbReference>
<protein>
    <submittedName>
        <fullName evidence="2">NUDIX hydrolase</fullName>
    </submittedName>
</protein>
<dbReference type="Pfam" id="PF00293">
    <property type="entry name" value="NUDIX"/>
    <property type="match status" value="1"/>
</dbReference>
<sequence length="234" mass="26474">MAAKPRNYNIHDYDVPLTTVDGVLFTVHEDQLKVLLVQRGKEPFEGKWALPGGFIDLKQDESIEACAIRKLREKTGVEPPYIEQLLSWGGPDRDPRGWSVTIAFFALVAHSACESSVASVADVKWQPVQTLKKDLAFDHRDVIAAAHERLRQKALYSMVPAFALPDEFTLTELQSLHEVIIGTQLNKKSFRRRLESAELLEDTGKATESRGRPAKLYRAKAESKQYRFIRNLEG</sequence>
<dbReference type="CDD" id="cd18873">
    <property type="entry name" value="NUDIX_NadM_like"/>
    <property type="match status" value="1"/>
</dbReference>
<dbReference type="STRING" id="1470434.AZF00_02730"/>
<name>A0A127M239_9GAMM</name>
<dbReference type="Pfam" id="PF21906">
    <property type="entry name" value="WHD_NrtR"/>
    <property type="match status" value="1"/>
</dbReference>
<dbReference type="InterPro" id="IPR036388">
    <property type="entry name" value="WH-like_DNA-bd_sf"/>
</dbReference>
<dbReference type="SUPFAM" id="SSF55811">
    <property type="entry name" value="Nudix"/>
    <property type="match status" value="1"/>
</dbReference>
<keyword evidence="2" id="KW-0378">Hydrolase</keyword>
<accession>A0A127M239</accession>
<organism evidence="2 3">
    <name type="scientific">Zhongshania aliphaticivorans</name>
    <dbReference type="NCBI Taxonomy" id="1470434"/>
    <lineage>
        <taxon>Bacteria</taxon>
        <taxon>Pseudomonadati</taxon>
        <taxon>Pseudomonadota</taxon>
        <taxon>Gammaproteobacteria</taxon>
        <taxon>Cellvibrionales</taxon>
        <taxon>Spongiibacteraceae</taxon>
        <taxon>Zhongshania</taxon>
    </lineage>
</organism>
<dbReference type="AlphaFoldDB" id="A0A127M239"/>
<dbReference type="KEGG" id="zal:AZF00_02730"/>
<dbReference type="Gene3D" id="1.10.10.10">
    <property type="entry name" value="Winged helix-like DNA-binding domain superfamily/Winged helix DNA-binding domain"/>
    <property type="match status" value="1"/>
</dbReference>
<dbReference type="PANTHER" id="PTHR43736">
    <property type="entry name" value="ADP-RIBOSE PYROPHOSPHATASE"/>
    <property type="match status" value="1"/>
</dbReference>
<dbReference type="Gene3D" id="3.90.79.10">
    <property type="entry name" value="Nucleoside Triphosphate Pyrophosphohydrolase"/>
    <property type="match status" value="1"/>
</dbReference>
<dbReference type="GO" id="GO:0016787">
    <property type="term" value="F:hydrolase activity"/>
    <property type="evidence" value="ECO:0007669"/>
    <property type="project" value="UniProtKB-KW"/>
</dbReference>
<reference evidence="2 3" key="1">
    <citation type="submission" date="2015-12" db="EMBL/GenBank/DDBJ databases">
        <authorList>
            <person name="Shamseldin A."/>
            <person name="Moawad H."/>
            <person name="Abd El-Rahim W.M."/>
            <person name="Sadowsky M.J."/>
        </authorList>
    </citation>
    <scope>NUCLEOTIDE SEQUENCE [LARGE SCALE GENOMIC DNA]</scope>
    <source>
        <strain evidence="2 3">SM2</strain>
    </source>
</reference>
<dbReference type="RefSeq" id="WP_008248139.1">
    <property type="nucleotide sequence ID" value="NZ_CP014544.1"/>
</dbReference>
<proteinExistence type="predicted"/>
<dbReference type="PROSITE" id="PS51462">
    <property type="entry name" value="NUDIX"/>
    <property type="match status" value="1"/>
</dbReference>
<dbReference type="EMBL" id="CP014544">
    <property type="protein sequence ID" value="AMO67279.1"/>
    <property type="molecule type" value="Genomic_DNA"/>
</dbReference>